<organism evidence="1 2">
    <name type="scientific">Iris pallida</name>
    <name type="common">Sweet iris</name>
    <dbReference type="NCBI Taxonomy" id="29817"/>
    <lineage>
        <taxon>Eukaryota</taxon>
        <taxon>Viridiplantae</taxon>
        <taxon>Streptophyta</taxon>
        <taxon>Embryophyta</taxon>
        <taxon>Tracheophyta</taxon>
        <taxon>Spermatophyta</taxon>
        <taxon>Magnoliopsida</taxon>
        <taxon>Liliopsida</taxon>
        <taxon>Asparagales</taxon>
        <taxon>Iridaceae</taxon>
        <taxon>Iridoideae</taxon>
        <taxon>Irideae</taxon>
        <taxon>Iris</taxon>
    </lineage>
</organism>
<reference evidence="1" key="1">
    <citation type="journal article" date="2023" name="GigaByte">
        <title>Genome assembly of the bearded iris, Iris pallida Lam.</title>
        <authorList>
            <person name="Bruccoleri R.E."/>
            <person name="Oakeley E.J."/>
            <person name="Faust A.M.E."/>
            <person name="Altorfer M."/>
            <person name="Dessus-Babus S."/>
            <person name="Burckhardt D."/>
            <person name="Oertli M."/>
            <person name="Naumann U."/>
            <person name="Petersen F."/>
            <person name="Wong J."/>
        </authorList>
    </citation>
    <scope>NUCLEOTIDE SEQUENCE</scope>
    <source>
        <strain evidence="1">GSM-AAB239-AS_SAM_17_03QT</strain>
    </source>
</reference>
<comment type="caution">
    <text evidence="1">The sequence shown here is derived from an EMBL/GenBank/DDBJ whole genome shotgun (WGS) entry which is preliminary data.</text>
</comment>
<evidence type="ECO:0000313" key="2">
    <source>
        <dbReference type="Proteomes" id="UP001140949"/>
    </source>
</evidence>
<dbReference type="AlphaFoldDB" id="A0AAX6DKD2"/>
<keyword evidence="2" id="KW-1185">Reference proteome</keyword>
<reference evidence="1" key="2">
    <citation type="submission" date="2023-04" db="EMBL/GenBank/DDBJ databases">
        <authorList>
            <person name="Bruccoleri R.E."/>
            <person name="Oakeley E.J."/>
            <person name="Faust A.-M."/>
            <person name="Dessus-Babus S."/>
            <person name="Altorfer M."/>
            <person name="Burckhardt D."/>
            <person name="Oertli M."/>
            <person name="Naumann U."/>
            <person name="Petersen F."/>
            <person name="Wong J."/>
        </authorList>
    </citation>
    <scope>NUCLEOTIDE SEQUENCE</scope>
    <source>
        <strain evidence="1">GSM-AAB239-AS_SAM_17_03QT</strain>
        <tissue evidence="1">Leaf</tissue>
    </source>
</reference>
<sequence length="30" mass="3280">MHYSPLFPGRSSSHATVILVELCREFAGSS</sequence>
<proteinExistence type="predicted"/>
<protein>
    <submittedName>
        <fullName evidence="1">Uncharacterized protein</fullName>
    </submittedName>
</protein>
<name>A0AAX6DKD2_IRIPA</name>
<gene>
    <name evidence="1" type="ORF">M6B38_240530</name>
</gene>
<dbReference type="Proteomes" id="UP001140949">
    <property type="component" value="Unassembled WGS sequence"/>
</dbReference>
<dbReference type="EMBL" id="JANAVB010044017">
    <property type="protein sequence ID" value="KAJ6792214.1"/>
    <property type="molecule type" value="Genomic_DNA"/>
</dbReference>
<evidence type="ECO:0000313" key="1">
    <source>
        <dbReference type="EMBL" id="KAJ6792214.1"/>
    </source>
</evidence>
<accession>A0AAX6DKD2</accession>